<comment type="caution">
    <text evidence="1">The sequence shown here is derived from an EMBL/GenBank/DDBJ whole genome shotgun (WGS) entry which is preliminary data.</text>
</comment>
<dbReference type="RefSeq" id="WP_282201523.1">
    <property type="nucleotide sequence ID" value="NZ_BOQE01000002.1"/>
</dbReference>
<keyword evidence="2" id="KW-1185">Reference proteome</keyword>
<dbReference type="Proteomes" id="UP001057291">
    <property type="component" value="Unassembled WGS sequence"/>
</dbReference>
<protein>
    <submittedName>
        <fullName evidence="1">Uncharacterized protein</fullName>
    </submittedName>
</protein>
<reference evidence="1" key="1">
    <citation type="journal article" date="2023" name="Int. J. Syst. Evol. Microbiol.">
        <title>Collibacillus ludicampi gen. nov., sp. nov., a new soil bacterium of the family Alicyclobacillaceae.</title>
        <authorList>
            <person name="Jojima T."/>
            <person name="Ioku Y."/>
            <person name="Fukuta Y."/>
            <person name="Shirasaka N."/>
            <person name="Matsumura Y."/>
            <person name="Mori M."/>
        </authorList>
    </citation>
    <scope>NUCLEOTIDE SEQUENCE</scope>
    <source>
        <strain evidence="1">TP075</strain>
    </source>
</reference>
<organism evidence="1 2">
    <name type="scientific">Collibacillus ludicampi</name>
    <dbReference type="NCBI Taxonomy" id="2771369"/>
    <lineage>
        <taxon>Bacteria</taxon>
        <taxon>Bacillati</taxon>
        <taxon>Bacillota</taxon>
        <taxon>Bacilli</taxon>
        <taxon>Bacillales</taxon>
        <taxon>Alicyclobacillaceae</taxon>
        <taxon>Collibacillus</taxon>
    </lineage>
</organism>
<sequence length="89" mass="10547">MFFVNEEHERNFDRCLAKWPGSERNPEYLSACYIAAHPEIFKCFDLSKQEHGPFDWYFDYLHDPDDFIQRSNKGETSGKVAPLTELIAW</sequence>
<name>A0AAV4LKP8_9BACL</name>
<gene>
    <name evidence="1" type="ORF">DNHGIG_40190</name>
</gene>
<proteinExistence type="predicted"/>
<evidence type="ECO:0000313" key="1">
    <source>
        <dbReference type="EMBL" id="GIM48470.1"/>
    </source>
</evidence>
<dbReference type="InterPro" id="IPR024469">
    <property type="entry name" value="DUF2538"/>
</dbReference>
<dbReference type="Pfam" id="PF10804">
    <property type="entry name" value="DUF2538"/>
    <property type="match status" value="1"/>
</dbReference>
<accession>A0AAV4LKP8</accession>
<dbReference type="EMBL" id="BOQE01000002">
    <property type="protein sequence ID" value="GIM48470.1"/>
    <property type="molecule type" value="Genomic_DNA"/>
</dbReference>
<dbReference type="AlphaFoldDB" id="A0AAV4LKP8"/>
<evidence type="ECO:0000313" key="2">
    <source>
        <dbReference type="Proteomes" id="UP001057291"/>
    </source>
</evidence>